<keyword evidence="2" id="KW-1185">Reference proteome</keyword>
<dbReference type="EMBL" id="AWWV01009612">
    <property type="protein sequence ID" value="OMO85344.1"/>
    <property type="molecule type" value="Genomic_DNA"/>
</dbReference>
<name>A0A1R3IRZ9_COCAP</name>
<proteinExistence type="predicted"/>
<dbReference type="Gramene" id="OMO85344">
    <property type="protein sequence ID" value="OMO85344"/>
    <property type="gene ID" value="CCACVL1_10255"/>
</dbReference>
<protein>
    <submittedName>
        <fullName evidence="1">Uncharacterized protein</fullName>
    </submittedName>
</protein>
<dbReference type="Proteomes" id="UP000188268">
    <property type="component" value="Unassembled WGS sequence"/>
</dbReference>
<gene>
    <name evidence="1" type="ORF">CCACVL1_10255</name>
</gene>
<sequence>MAVHAAQTVAVATVHIKLSYLHFEGKSARA</sequence>
<evidence type="ECO:0000313" key="2">
    <source>
        <dbReference type="Proteomes" id="UP000188268"/>
    </source>
</evidence>
<evidence type="ECO:0000313" key="1">
    <source>
        <dbReference type="EMBL" id="OMO85344.1"/>
    </source>
</evidence>
<reference evidence="1 2" key="1">
    <citation type="submission" date="2013-09" db="EMBL/GenBank/DDBJ databases">
        <title>Corchorus capsularis genome sequencing.</title>
        <authorList>
            <person name="Alam M."/>
            <person name="Haque M.S."/>
            <person name="Islam M.S."/>
            <person name="Emdad E.M."/>
            <person name="Islam M.M."/>
            <person name="Ahmed B."/>
            <person name="Halim A."/>
            <person name="Hossen Q.M.M."/>
            <person name="Hossain M.Z."/>
            <person name="Ahmed R."/>
            <person name="Khan M.M."/>
            <person name="Islam R."/>
            <person name="Rashid M.M."/>
            <person name="Khan S.A."/>
            <person name="Rahman M.S."/>
            <person name="Alam M."/>
        </authorList>
    </citation>
    <scope>NUCLEOTIDE SEQUENCE [LARGE SCALE GENOMIC DNA]</scope>
    <source>
        <strain evidence="2">cv. CVL-1</strain>
        <tissue evidence="1">Whole seedling</tissue>
    </source>
</reference>
<comment type="caution">
    <text evidence="1">The sequence shown here is derived from an EMBL/GenBank/DDBJ whole genome shotgun (WGS) entry which is preliminary data.</text>
</comment>
<accession>A0A1R3IRZ9</accession>
<dbReference type="AlphaFoldDB" id="A0A1R3IRZ9"/>
<organism evidence="1 2">
    <name type="scientific">Corchorus capsularis</name>
    <name type="common">Jute</name>
    <dbReference type="NCBI Taxonomy" id="210143"/>
    <lineage>
        <taxon>Eukaryota</taxon>
        <taxon>Viridiplantae</taxon>
        <taxon>Streptophyta</taxon>
        <taxon>Embryophyta</taxon>
        <taxon>Tracheophyta</taxon>
        <taxon>Spermatophyta</taxon>
        <taxon>Magnoliopsida</taxon>
        <taxon>eudicotyledons</taxon>
        <taxon>Gunneridae</taxon>
        <taxon>Pentapetalae</taxon>
        <taxon>rosids</taxon>
        <taxon>malvids</taxon>
        <taxon>Malvales</taxon>
        <taxon>Malvaceae</taxon>
        <taxon>Grewioideae</taxon>
        <taxon>Apeibeae</taxon>
        <taxon>Corchorus</taxon>
    </lineage>
</organism>